<proteinExistence type="predicted"/>
<dbReference type="InterPro" id="IPR050796">
    <property type="entry name" value="SCF_F-box_component"/>
</dbReference>
<dbReference type="Pfam" id="PF07734">
    <property type="entry name" value="FBA_1"/>
    <property type="match status" value="1"/>
</dbReference>
<protein>
    <submittedName>
        <fullName evidence="2">F-box domain-containing protein</fullName>
    </submittedName>
</protein>
<feature type="domain" description="F-box" evidence="1">
    <location>
        <begin position="1"/>
        <end position="43"/>
    </location>
</feature>
<dbReference type="Gene3D" id="1.20.1280.50">
    <property type="match status" value="1"/>
</dbReference>
<accession>A0A2U1LFK9</accession>
<comment type="caution">
    <text evidence="2">The sequence shown here is derived from an EMBL/GenBank/DDBJ whole genome shotgun (WGS) entry which is preliminary data.</text>
</comment>
<dbReference type="Pfam" id="PF00646">
    <property type="entry name" value="F-box"/>
    <property type="match status" value="1"/>
</dbReference>
<dbReference type="SMART" id="SM00256">
    <property type="entry name" value="FBOX"/>
    <property type="match status" value="1"/>
</dbReference>
<evidence type="ECO:0000313" key="2">
    <source>
        <dbReference type="EMBL" id="PWA47797.1"/>
    </source>
</evidence>
<dbReference type="CDD" id="cd22157">
    <property type="entry name" value="F-box_AtFBW1-like"/>
    <property type="match status" value="1"/>
</dbReference>
<dbReference type="AlphaFoldDB" id="A0A2U1LFK9"/>
<sequence>MPDLPRDILIDILLRLPTKSVGQFKSVCKCWFSLISSADFVKLHHRQAILDADHYRVLIASSYSLHSVNFASLSCYEGFDDDDANAIVSLNNPCEKESVVYKLWGSCYGLVYFVCYNECILFWNPTTHITRLIPASSTSFSDGTRFYGLGYDHIIDDYKMVRASYSVSAKSISSEVFNLKSHLWKTVQVSHIDINNPVEIGIFSNVSVHWLASQGGDLNKHNTILSFDVKEELFIETALPNVTYTEYTGFTCLGDLKGCMYAVYGGSDDIDLDVWVMKEYGVVNSWSKIIRLNWVEFDVDYGMHPLCFIHEDDVVIDLDAWNIVRYNLSSKTMKMFKKCSTDWHLSLVYTESLVSPYG</sequence>
<dbReference type="NCBIfam" id="TIGR01640">
    <property type="entry name" value="F_box_assoc_1"/>
    <property type="match status" value="1"/>
</dbReference>
<organism evidence="2 3">
    <name type="scientific">Artemisia annua</name>
    <name type="common">Sweet wormwood</name>
    <dbReference type="NCBI Taxonomy" id="35608"/>
    <lineage>
        <taxon>Eukaryota</taxon>
        <taxon>Viridiplantae</taxon>
        <taxon>Streptophyta</taxon>
        <taxon>Embryophyta</taxon>
        <taxon>Tracheophyta</taxon>
        <taxon>Spermatophyta</taxon>
        <taxon>Magnoliopsida</taxon>
        <taxon>eudicotyledons</taxon>
        <taxon>Gunneridae</taxon>
        <taxon>Pentapetalae</taxon>
        <taxon>asterids</taxon>
        <taxon>campanulids</taxon>
        <taxon>Asterales</taxon>
        <taxon>Asteraceae</taxon>
        <taxon>Asteroideae</taxon>
        <taxon>Anthemideae</taxon>
        <taxon>Artemisiinae</taxon>
        <taxon>Artemisia</taxon>
    </lineage>
</organism>
<evidence type="ECO:0000259" key="1">
    <source>
        <dbReference type="PROSITE" id="PS50181"/>
    </source>
</evidence>
<evidence type="ECO:0000313" key="3">
    <source>
        <dbReference type="Proteomes" id="UP000245207"/>
    </source>
</evidence>
<dbReference type="InterPro" id="IPR006527">
    <property type="entry name" value="F-box-assoc_dom_typ1"/>
</dbReference>
<dbReference type="Proteomes" id="UP000245207">
    <property type="component" value="Unassembled WGS sequence"/>
</dbReference>
<dbReference type="PROSITE" id="PS50181">
    <property type="entry name" value="FBOX"/>
    <property type="match status" value="1"/>
</dbReference>
<dbReference type="SUPFAM" id="SSF81383">
    <property type="entry name" value="F-box domain"/>
    <property type="match status" value="1"/>
</dbReference>
<dbReference type="InterPro" id="IPR017451">
    <property type="entry name" value="F-box-assoc_interact_dom"/>
</dbReference>
<dbReference type="InterPro" id="IPR036047">
    <property type="entry name" value="F-box-like_dom_sf"/>
</dbReference>
<dbReference type="InterPro" id="IPR001810">
    <property type="entry name" value="F-box_dom"/>
</dbReference>
<dbReference type="EMBL" id="PKPP01009646">
    <property type="protein sequence ID" value="PWA47797.1"/>
    <property type="molecule type" value="Genomic_DNA"/>
</dbReference>
<dbReference type="STRING" id="35608.A0A2U1LFK9"/>
<reference evidence="2 3" key="1">
    <citation type="journal article" date="2018" name="Mol. Plant">
        <title>The genome of Artemisia annua provides insight into the evolution of Asteraceae family and artemisinin biosynthesis.</title>
        <authorList>
            <person name="Shen Q."/>
            <person name="Zhang L."/>
            <person name="Liao Z."/>
            <person name="Wang S."/>
            <person name="Yan T."/>
            <person name="Shi P."/>
            <person name="Liu M."/>
            <person name="Fu X."/>
            <person name="Pan Q."/>
            <person name="Wang Y."/>
            <person name="Lv Z."/>
            <person name="Lu X."/>
            <person name="Zhang F."/>
            <person name="Jiang W."/>
            <person name="Ma Y."/>
            <person name="Chen M."/>
            <person name="Hao X."/>
            <person name="Li L."/>
            <person name="Tang Y."/>
            <person name="Lv G."/>
            <person name="Zhou Y."/>
            <person name="Sun X."/>
            <person name="Brodelius P.E."/>
            <person name="Rose J.K.C."/>
            <person name="Tang K."/>
        </authorList>
    </citation>
    <scope>NUCLEOTIDE SEQUENCE [LARGE SCALE GENOMIC DNA]</scope>
    <source>
        <strain evidence="3">cv. Huhao1</strain>
        <tissue evidence="2">Leaf</tissue>
    </source>
</reference>
<name>A0A2U1LFK9_ARTAN</name>
<dbReference type="PANTHER" id="PTHR31672:SF13">
    <property type="entry name" value="F-BOX PROTEIN CPR30-LIKE"/>
    <property type="match status" value="1"/>
</dbReference>
<dbReference type="PANTHER" id="PTHR31672">
    <property type="entry name" value="BNACNNG10540D PROTEIN"/>
    <property type="match status" value="1"/>
</dbReference>
<gene>
    <name evidence="2" type="ORF">CTI12_AA485390</name>
</gene>
<dbReference type="OrthoDB" id="591557at2759"/>
<keyword evidence="3" id="KW-1185">Reference proteome</keyword>